<dbReference type="SUPFAM" id="SSF46689">
    <property type="entry name" value="Homeodomain-like"/>
    <property type="match status" value="2"/>
</dbReference>
<dbReference type="PROSITE" id="PS00041">
    <property type="entry name" value="HTH_ARAC_FAMILY_1"/>
    <property type="match status" value="1"/>
</dbReference>
<dbReference type="Gene3D" id="1.10.10.60">
    <property type="entry name" value="Homeodomain-like"/>
    <property type="match status" value="2"/>
</dbReference>
<dbReference type="PROSITE" id="PS01124">
    <property type="entry name" value="HTH_ARAC_FAMILY_2"/>
    <property type="match status" value="1"/>
</dbReference>
<sequence>MENKCCSQARKHISDIMEKFHLCTHIPIKAIDMNNIIIHTEGYTYITESIFEEHKIIDKIDNELNKKDSTSCLVLSKNYIDFTVIYICPKNIDRGVYVMGPYTSSPLAKNDMLYKPCNCIPHLITLLRNIAVNTDFIRRKKELPYSLHVKKALDYIDTRFYEPLTVEWVSQKLGINKSYFCSVFKKDTDKTFTQTLNEIRIEKSKQLLRNTDQPILDISIAVGYNNQNYYNMLFKKLNNISPNQYRNEKMNRL</sequence>
<dbReference type="GO" id="GO:0003700">
    <property type="term" value="F:DNA-binding transcription factor activity"/>
    <property type="evidence" value="ECO:0007669"/>
    <property type="project" value="InterPro"/>
</dbReference>
<name>A0A1G9GIU5_9FIRM</name>
<evidence type="ECO:0000256" key="3">
    <source>
        <dbReference type="ARBA" id="ARBA00023163"/>
    </source>
</evidence>
<dbReference type="InterPro" id="IPR009057">
    <property type="entry name" value="Homeodomain-like_sf"/>
</dbReference>
<gene>
    <name evidence="5" type="ORF">SAMN05660472_02439</name>
</gene>
<dbReference type="EMBL" id="FNFP01000006">
    <property type="protein sequence ID" value="SDL00609.1"/>
    <property type="molecule type" value="Genomic_DNA"/>
</dbReference>
<keyword evidence="3" id="KW-0804">Transcription</keyword>
<dbReference type="InterPro" id="IPR018062">
    <property type="entry name" value="HTH_AraC-typ_CS"/>
</dbReference>
<dbReference type="AlphaFoldDB" id="A0A1G9GIU5"/>
<evidence type="ECO:0000313" key="6">
    <source>
        <dbReference type="Proteomes" id="UP000198718"/>
    </source>
</evidence>
<keyword evidence="2 5" id="KW-0238">DNA-binding</keyword>
<accession>A0A1G9GIU5</accession>
<dbReference type="RefSeq" id="WP_176762163.1">
    <property type="nucleotide sequence ID" value="NZ_FNFP01000006.1"/>
</dbReference>
<reference evidence="5 6" key="1">
    <citation type="submission" date="2016-10" db="EMBL/GenBank/DDBJ databases">
        <authorList>
            <person name="de Groot N.N."/>
        </authorList>
    </citation>
    <scope>NUCLEOTIDE SEQUENCE [LARGE SCALE GENOMIC DNA]</scope>
    <source>
        <strain evidence="5 6">DSM 18346</strain>
    </source>
</reference>
<dbReference type="Proteomes" id="UP000198718">
    <property type="component" value="Unassembled WGS sequence"/>
</dbReference>
<evidence type="ECO:0000256" key="2">
    <source>
        <dbReference type="ARBA" id="ARBA00023125"/>
    </source>
</evidence>
<dbReference type="PANTHER" id="PTHR43280:SF28">
    <property type="entry name" value="HTH-TYPE TRANSCRIPTIONAL ACTIVATOR RHAS"/>
    <property type="match status" value="1"/>
</dbReference>
<dbReference type="PANTHER" id="PTHR43280">
    <property type="entry name" value="ARAC-FAMILY TRANSCRIPTIONAL REGULATOR"/>
    <property type="match status" value="1"/>
</dbReference>
<evidence type="ECO:0000256" key="1">
    <source>
        <dbReference type="ARBA" id="ARBA00023015"/>
    </source>
</evidence>
<dbReference type="STRING" id="393762.SAMN05660472_02439"/>
<dbReference type="Pfam" id="PF12833">
    <property type="entry name" value="HTH_18"/>
    <property type="match status" value="1"/>
</dbReference>
<dbReference type="GO" id="GO:0043565">
    <property type="term" value="F:sequence-specific DNA binding"/>
    <property type="evidence" value="ECO:0007669"/>
    <property type="project" value="InterPro"/>
</dbReference>
<organism evidence="5 6">
    <name type="scientific">Natronincola ferrireducens</name>
    <dbReference type="NCBI Taxonomy" id="393762"/>
    <lineage>
        <taxon>Bacteria</taxon>
        <taxon>Bacillati</taxon>
        <taxon>Bacillota</taxon>
        <taxon>Clostridia</taxon>
        <taxon>Peptostreptococcales</taxon>
        <taxon>Natronincolaceae</taxon>
        <taxon>Natronincola</taxon>
    </lineage>
</organism>
<dbReference type="SMART" id="SM00342">
    <property type="entry name" value="HTH_ARAC"/>
    <property type="match status" value="1"/>
</dbReference>
<protein>
    <submittedName>
        <fullName evidence="5">AraC-type DNA-binding protein</fullName>
    </submittedName>
</protein>
<dbReference type="InterPro" id="IPR018060">
    <property type="entry name" value="HTH_AraC"/>
</dbReference>
<feature type="domain" description="HTH araC/xylS-type" evidence="4">
    <location>
        <begin position="150"/>
        <end position="248"/>
    </location>
</feature>
<evidence type="ECO:0000259" key="4">
    <source>
        <dbReference type="PROSITE" id="PS01124"/>
    </source>
</evidence>
<proteinExistence type="predicted"/>
<keyword evidence="1" id="KW-0805">Transcription regulation</keyword>
<keyword evidence="6" id="KW-1185">Reference proteome</keyword>
<evidence type="ECO:0000313" key="5">
    <source>
        <dbReference type="EMBL" id="SDL00609.1"/>
    </source>
</evidence>